<evidence type="ECO:0000259" key="3">
    <source>
        <dbReference type="PROSITE" id="PS51677"/>
    </source>
</evidence>
<proteinExistence type="predicted"/>
<evidence type="ECO:0000256" key="2">
    <source>
        <dbReference type="ARBA" id="ARBA00022729"/>
    </source>
</evidence>
<dbReference type="RefSeq" id="WP_039995637.1">
    <property type="nucleotide sequence ID" value="NZ_CP028103.1"/>
</dbReference>
<dbReference type="PROSITE" id="PS51677">
    <property type="entry name" value="NODB"/>
    <property type="match status" value="1"/>
</dbReference>
<dbReference type="CDD" id="cd10918">
    <property type="entry name" value="CE4_NodB_like_5s_6s"/>
    <property type="match status" value="1"/>
</dbReference>
<keyword evidence="2" id="KW-0732">Signal</keyword>
<dbReference type="InterPro" id="IPR051398">
    <property type="entry name" value="Polysacch_Deacetylase"/>
</dbReference>
<reference evidence="5" key="1">
    <citation type="journal article" date="2018" name="MSphere">
        <title>Fusobacterium Genomics Using MinION and Illumina Sequencing Enables Genome Completion and Correction.</title>
        <authorList>
            <person name="Todd S.M."/>
            <person name="Settlage R.E."/>
            <person name="Lahmers K.K."/>
            <person name="Slade D.J."/>
        </authorList>
    </citation>
    <scope>NUCLEOTIDE SEQUENCE [LARGE SCALE GENOMIC DNA]</scope>
    <source>
        <strain evidence="5">ATCC 27725</strain>
    </source>
</reference>
<sequence>MVNIFDYFLKKEIPILMYHRLIENEKDIGVHTVYCDINKFEEQLVYLKEKGFKTITFKELKNITEEDKKKEKYIILTFDDGYKDNFELLFPLLKKYNMKAVIYMVSHLEDNRWDIEETGEKRFELMNSNQILEMHKSGLVEFGGHTMHHVKLNRLSSEKQKEEIEGNKIYLEKLLNEQLVSFAYPFGFFNDESKKIVKELGYDYGIATDSGPFYINDDLYEIRRIGIFSDITMNKFKRRIKGNYNLKKCNKLK</sequence>
<dbReference type="Gene3D" id="3.20.20.370">
    <property type="entry name" value="Glycoside hydrolase/deacetylase"/>
    <property type="match status" value="1"/>
</dbReference>
<dbReference type="EMBL" id="CP028103">
    <property type="protein sequence ID" value="AVQ32565.1"/>
    <property type="molecule type" value="Genomic_DNA"/>
</dbReference>
<gene>
    <name evidence="4" type="ORF">C4N18_08955</name>
</gene>
<name>A0ABM6U7Z6_FUSVA</name>
<dbReference type="Proteomes" id="UP000241238">
    <property type="component" value="Chromosome"/>
</dbReference>
<dbReference type="PANTHER" id="PTHR34216">
    <property type="match status" value="1"/>
</dbReference>
<dbReference type="GeneID" id="77468120"/>
<dbReference type="InterPro" id="IPR002509">
    <property type="entry name" value="NODB_dom"/>
</dbReference>
<feature type="domain" description="NodB homology" evidence="3">
    <location>
        <begin position="72"/>
        <end position="253"/>
    </location>
</feature>
<accession>A0ABM6U7Z6</accession>
<evidence type="ECO:0000256" key="1">
    <source>
        <dbReference type="ARBA" id="ARBA00004613"/>
    </source>
</evidence>
<dbReference type="SUPFAM" id="SSF88713">
    <property type="entry name" value="Glycoside hydrolase/deacetylase"/>
    <property type="match status" value="1"/>
</dbReference>
<evidence type="ECO:0000313" key="5">
    <source>
        <dbReference type="Proteomes" id="UP000241238"/>
    </source>
</evidence>
<organism evidence="4 5">
    <name type="scientific">Fusobacterium varium ATCC 27725</name>
    <dbReference type="NCBI Taxonomy" id="469618"/>
    <lineage>
        <taxon>Bacteria</taxon>
        <taxon>Fusobacteriati</taxon>
        <taxon>Fusobacteriota</taxon>
        <taxon>Fusobacteriia</taxon>
        <taxon>Fusobacteriales</taxon>
        <taxon>Fusobacteriaceae</taxon>
        <taxon>Fusobacterium</taxon>
    </lineage>
</organism>
<comment type="subcellular location">
    <subcellularLocation>
        <location evidence="1">Secreted</location>
    </subcellularLocation>
</comment>
<protein>
    <submittedName>
        <fullName evidence="4">Polysaccharide deacetylase family protein</fullName>
    </submittedName>
</protein>
<dbReference type="Pfam" id="PF01522">
    <property type="entry name" value="Polysacc_deac_1"/>
    <property type="match status" value="1"/>
</dbReference>
<evidence type="ECO:0000313" key="4">
    <source>
        <dbReference type="EMBL" id="AVQ32565.1"/>
    </source>
</evidence>
<dbReference type="PANTHER" id="PTHR34216:SF3">
    <property type="entry name" value="POLY-BETA-1,6-N-ACETYL-D-GLUCOSAMINE N-DEACETYLASE"/>
    <property type="match status" value="1"/>
</dbReference>
<dbReference type="InterPro" id="IPR011330">
    <property type="entry name" value="Glyco_hydro/deAcase_b/a-brl"/>
</dbReference>
<keyword evidence="5" id="KW-1185">Reference proteome</keyword>